<name>A0AAV2EFY0_9ROSI</name>
<dbReference type="Proteomes" id="UP001497516">
    <property type="component" value="Chromosome 4"/>
</dbReference>
<organism evidence="1 2">
    <name type="scientific">Linum trigynum</name>
    <dbReference type="NCBI Taxonomy" id="586398"/>
    <lineage>
        <taxon>Eukaryota</taxon>
        <taxon>Viridiplantae</taxon>
        <taxon>Streptophyta</taxon>
        <taxon>Embryophyta</taxon>
        <taxon>Tracheophyta</taxon>
        <taxon>Spermatophyta</taxon>
        <taxon>Magnoliopsida</taxon>
        <taxon>eudicotyledons</taxon>
        <taxon>Gunneridae</taxon>
        <taxon>Pentapetalae</taxon>
        <taxon>rosids</taxon>
        <taxon>fabids</taxon>
        <taxon>Malpighiales</taxon>
        <taxon>Linaceae</taxon>
        <taxon>Linum</taxon>
    </lineage>
</organism>
<protein>
    <submittedName>
        <fullName evidence="1">Uncharacterized protein</fullName>
    </submittedName>
</protein>
<evidence type="ECO:0000313" key="1">
    <source>
        <dbReference type="EMBL" id="CAL1384714.1"/>
    </source>
</evidence>
<gene>
    <name evidence="1" type="ORF">LTRI10_LOCUS25899</name>
</gene>
<proteinExistence type="predicted"/>
<dbReference type="EMBL" id="OZ034817">
    <property type="protein sequence ID" value="CAL1384714.1"/>
    <property type="molecule type" value="Genomic_DNA"/>
</dbReference>
<sequence length="180" mass="20419">MWIRLVGLELVEEVVGQRVERVGLAHGFARKEEGLGVELVGPIVALFPHKLISITQVLFQLWWADLIKDSTDEDRRMEATSSQGSEELAMFRLSWFLSQFVDLRLEESSESPDIAREETLHEVLLRRKKTTSRSPQEIALRQLGIEGTDVTALVSAGRPRRNGYAPLRLTYDPYVGVLEC</sequence>
<dbReference type="AlphaFoldDB" id="A0AAV2EFY0"/>
<accession>A0AAV2EFY0</accession>
<reference evidence="1 2" key="1">
    <citation type="submission" date="2024-04" db="EMBL/GenBank/DDBJ databases">
        <authorList>
            <person name="Fracassetti M."/>
        </authorList>
    </citation>
    <scope>NUCLEOTIDE SEQUENCE [LARGE SCALE GENOMIC DNA]</scope>
</reference>
<keyword evidence="2" id="KW-1185">Reference proteome</keyword>
<evidence type="ECO:0000313" key="2">
    <source>
        <dbReference type="Proteomes" id="UP001497516"/>
    </source>
</evidence>